<evidence type="ECO:0000313" key="3">
    <source>
        <dbReference type="EMBL" id="SIR48053.1"/>
    </source>
</evidence>
<sequence length="291" mass="30525">MNGDELRAALRGEMAASHPPPPLSTAGMLGVARRARARRRTVWACAGSAAAVLALAGVATANTPGGNYSGPAGPAPATPPTKPADPASAVPRTSKDSATPWPTGPDGHPQEDRTAQAGSRYDQGVRLLGEIVSVVPTGYTAPEDAPGRPADAMPVRSHQAQFEERVDGVDVWSYMSSAALAQGDRTGWLLVETHTAGNQLPSEPCALARGFWGMQGECQLVTVGTAQVGVVARPNVDDRFDQWAAYRHPDGVVVFVARGRTLDANEPGLVTLPFSVRQLAGLAVDERFHLE</sequence>
<dbReference type="STRING" id="1198245.SAMN05444858_110205"/>
<dbReference type="RefSeq" id="WP_076471460.1">
    <property type="nucleotide sequence ID" value="NZ_FTNF01000010.1"/>
</dbReference>
<gene>
    <name evidence="3" type="ORF">SAMN05444858_110205</name>
</gene>
<keyword evidence="4" id="KW-1185">Reference proteome</keyword>
<feature type="region of interest" description="Disordered" evidence="1">
    <location>
        <begin position="1"/>
        <end position="27"/>
    </location>
</feature>
<accession>A0A1N7B9Z5</accession>
<keyword evidence="2" id="KW-0812">Transmembrane</keyword>
<organism evidence="3 4">
    <name type="scientific">Micromonospora avicenniae</name>
    <dbReference type="NCBI Taxonomy" id="1198245"/>
    <lineage>
        <taxon>Bacteria</taxon>
        <taxon>Bacillati</taxon>
        <taxon>Actinomycetota</taxon>
        <taxon>Actinomycetes</taxon>
        <taxon>Micromonosporales</taxon>
        <taxon>Micromonosporaceae</taxon>
        <taxon>Micromonospora</taxon>
    </lineage>
</organism>
<feature type="compositionally biased region" description="Basic and acidic residues" evidence="1">
    <location>
        <begin position="1"/>
        <end position="10"/>
    </location>
</feature>
<proteinExistence type="predicted"/>
<keyword evidence="2" id="KW-1133">Transmembrane helix</keyword>
<dbReference type="Proteomes" id="UP000186004">
    <property type="component" value="Unassembled WGS sequence"/>
</dbReference>
<protein>
    <submittedName>
        <fullName evidence="3">Uncharacterized protein</fullName>
    </submittedName>
</protein>
<evidence type="ECO:0000256" key="2">
    <source>
        <dbReference type="SAM" id="Phobius"/>
    </source>
</evidence>
<evidence type="ECO:0000256" key="1">
    <source>
        <dbReference type="SAM" id="MobiDB-lite"/>
    </source>
</evidence>
<name>A0A1N7B9Z5_9ACTN</name>
<dbReference type="EMBL" id="FTNF01000010">
    <property type="protein sequence ID" value="SIR48053.1"/>
    <property type="molecule type" value="Genomic_DNA"/>
</dbReference>
<feature type="transmembrane region" description="Helical" evidence="2">
    <location>
        <begin position="42"/>
        <end position="61"/>
    </location>
</feature>
<feature type="compositionally biased region" description="Pro residues" evidence="1">
    <location>
        <begin position="73"/>
        <end position="83"/>
    </location>
</feature>
<feature type="region of interest" description="Disordered" evidence="1">
    <location>
        <begin position="67"/>
        <end position="117"/>
    </location>
</feature>
<dbReference type="AlphaFoldDB" id="A0A1N7B9Z5"/>
<keyword evidence="2" id="KW-0472">Membrane</keyword>
<evidence type="ECO:0000313" key="4">
    <source>
        <dbReference type="Proteomes" id="UP000186004"/>
    </source>
</evidence>
<dbReference type="OrthoDB" id="3821205at2"/>
<reference evidence="3 4" key="1">
    <citation type="submission" date="2017-01" db="EMBL/GenBank/DDBJ databases">
        <authorList>
            <person name="Mah S.A."/>
            <person name="Swanson W.J."/>
            <person name="Moy G.W."/>
            <person name="Vacquier V.D."/>
        </authorList>
    </citation>
    <scope>NUCLEOTIDE SEQUENCE [LARGE SCALE GENOMIC DNA]</scope>
    <source>
        <strain evidence="3 4">DSM 45758</strain>
    </source>
</reference>